<evidence type="ECO:0000313" key="6">
    <source>
        <dbReference type="EMBL" id="SAL95046.1"/>
    </source>
</evidence>
<evidence type="ECO:0000256" key="2">
    <source>
        <dbReference type="ARBA" id="ARBA00023026"/>
    </source>
</evidence>
<feature type="region of interest" description="Disordered" evidence="3">
    <location>
        <begin position="80"/>
        <end position="125"/>
    </location>
</feature>
<dbReference type="PANTHER" id="PTHR34997:SF1">
    <property type="entry name" value="PEPTIDOGLYCAN-BINDING LYSIN DOMAIN"/>
    <property type="match status" value="1"/>
</dbReference>
<proteinExistence type="predicted"/>
<keyword evidence="2" id="KW-0843">Virulence</keyword>
<evidence type="ECO:0000259" key="5">
    <source>
        <dbReference type="PROSITE" id="PS51782"/>
    </source>
</evidence>
<evidence type="ECO:0000256" key="1">
    <source>
        <dbReference type="ARBA" id="ARBA00022669"/>
    </source>
</evidence>
<feature type="domain" description="LysM" evidence="5">
    <location>
        <begin position="136"/>
        <end position="187"/>
    </location>
</feature>
<protein>
    <recommendedName>
        <fullName evidence="5">LysM domain-containing protein</fullName>
    </recommendedName>
</protein>
<feature type="compositionally biased region" description="Low complexity" evidence="3">
    <location>
        <begin position="114"/>
        <end position="124"/>
    </location>
</feature>
<dbReference type="InterPro" id="IPR052210">
    <property type="entry name" value="LysM1-like"/>
</dbReference>
<accession>A0A168KNF2</accession>
<dbReference type="OrthoDB" id="5985073at2759"/>
<sequence>MKFSLIAVATLAIAGMASAVHPTHSCTKLITPAAEDSVASIAGKAGISVDDLLAFNHGLHLDSVPKNALCVAASKTHAKRCLSSKNKKKPTKKPSKKPSKPTKKPSKPTKKPSKPSTTSSKAPSNAVRHIVANCNKYATVQPSDADCTSFSKKHGIAESNLYKWNKGLHHAGDHLCDNLDTGKAYCVGVKN</sequence>
<feature type="chain" id="PRO_5007898509" description="LysM domain-containing protein" evidence="4">
    <location>
        <begin position="20"/>
        <end position="191"/>
    </location>
</feature>
<feature type="signal peptide" evidence="4">
    <location>
        <begin position="1"/>
        <end position="19"/>
    </location>
</feature>
<dbReference type="InterPro" id="IPR036779">
    <property type="entry name" value="LysM_dom_sf"/>
</dbReference>
<dbReference type="EMBL" id="LT550136">
    <property type="protein sequence ID" value="SAL95046.1"/>
    <property type="molecule type" value="Genomic_DNA"/>
</dbReference>
<dbReference type="Pfam" id="PF01476">
    <property type="entry name" value="LysM"/>
    <property type="match status" value="1"/>
</dbReference>
<evidence type="ECO:0000313" key="7">
    <source>
        <dbReference type="Proteomes" id="UP000078561"/>
    </source>
</evidence>
<keyword evidence="1" id="KW-0147">Chitin-binding</keyword>
<feature type="compositionally biased region" description="Basic residues" evidence="3">
    <location>
        <begin position="80"/>
        <end position="113"/>
    </location>
</feature>
<dbReference type="PANTHER" id="PTHR34997">
    <property type="entry name" value="AM15"/>
    <property type="match status" value="1"/>
</dbReference>
<dbReference type="STRING" id="4829.A0A168KNF2"/>
<dbReference type="Proteomes" id="UP000078561">
    <property type="component" value="Unassembled WGS sequence"/>
</dbReference>
<dbReference type="InterPro" id="IPR018392">
    <property type="entry name" value="LysM"/>
</dbReference>
<dbReference type="Gene3D" id="3.10.350.10">
    <property type="entry name" value="LysM domain"/>
    <property type="match status" value="1"/>
</dbReference>
<evidence type="ECO:0000256" key="3">
    <source>
        <dbReference type="SAM" id="MobiDB-lite"/>
    </source>
</evidence>
<keyword evidence="7" id="KW-1185">Reference proteome</keyword>
<dbReference type="GO" id="GO:0008061">
    <property type="term" value="F:chitin binding"/>
    <property type="evidence" value="ECO:0007669"/>
    <property type="project" value="UniProtKB-KW"/>
</dbReference>
<keyword evidence="4" id="KW-0732">Signal</keyword>
<evidence type="ECO:0000256" key="4">
    <source>
        <dbReference type="SAM" id="SignalP"/>
    </source>
</evidence>
<name>A0A168KNF2_ABSGL</name>
<dbReference type="OMA" id="RHIVANC"/>
<organism evidence="6">
    <name type="scientific">Absidia glauca</name>
    <name type="common">Pin mould</name>
    <dbReference type="NCBI Taxonomy" id="4829"/>
    <lineage>
        <taxon>Eukaryota</taxon>
        <taxon>Fungi</taxon>
        <taxon>Fungi incertae sedis</taxon>
        <taxon>Mucoromycota</taxon>
        <taxon>Mucoromycotina</taxon>
        <taxon>Mucoromycetes</taxon>
        <taxon>Mucorales</taxon>
        <taxon>Cunninghamellaceae</taxon>
        <taxon>Absidia</taxon>
    </lineage>
</organism>
<gene>
    <name evidence="6" type="primary">ABSGL_00345.1 scaffold 492</name>
</gene>
<dbReference type="PROSITE" id="PS51782">
    <property type="entry name" value="LYSM"/>
    <property type="match status" value="1"/>
</dbReference>
<dbReference type="AlphaFoldDB" id="A0A168KNF2"/>
<reference evidence="6" key="1">
    <citation type="submission" date="2016-04" db="EMBL/GenBank/DDBJ databases">
        <authorList>
            <person name="Evans L.H."/>
            <person name="Alamgir A."/>
            <person name="Owens N."/>
            <person name="Weber N.D."/>
            <person name="Virtaneva K."/>
            <person name="Barbian K."/>
            <person name="Babar A."/>
            <person name="Rosenke K."/>
        </authorList>
    </citation>
    <scope>NUCLEOTIDE SEQUENCE [LARGE SCALE GENOMIC DNA]</scope>
    <source>
        <strain evidence="6">CBS 101.48</strain>
    </source>
</reference>
<dbReference type="InParanoid" id="A0A168KNF2"/>